<sequence length="411" mass="47339">MEPLNRDTIKDYLIQKKIFSENALLNVIDLHEEIQNIEGYVNLIFAVRDLNSNCSVVVKQLLPYIRAFKEADGGDHPVLMERLRTEIAVLTFMGTLYEDIAPDIYLFDEAAGVIVMEDLMDLELLRFELTAGVTYPDVGKKMGIFLALLFFHTSDLLMTGRKLEGVKHFFYNDESKRLYDILFVNNVLLSAEKPLEPEAEDTRKRILSNEKIQARVRSLGYKYLNNDECLIHNDLHSSNIMVGPDKVKIIDTEFSGYGPKAIDIGRLTGSMIINYVSWLGYKAVSEDKRLAMQAYDLDFISDMYQSFNRTMEKLWSENREVSYRLKVLSCQDVCDSIFQDALQYAVISLITRISSDMALTCDLKRIEKRELGFIQKRSLEIAEYTLLMTDTFHSIDEFNTFLRCCAGIEQQ</sequence>
<dbReference type="RefSeq" id="WP_096920064.1">
    <property type="nucleotide sequence ID" value="NZ_CP029487.1"/>
</dbReference>
<evidence type="ECO:0000313" key="7">
    <source>
        <dbReference type="EMBL" id="QCT73031.1"/>
    </source>
</evidence>
<keyword evidence="4" id="KW-0418">Kinase</keyword>
<proteinExistence type="inferred from homology"/>
<reference evidence="7 8" key="1">
    <citation type="submission" date="2018-05" db="EMBL/GenBank/DDBJ databases">
        <title>Genome comparison of Eubacterium sp.</title>
        <authorList>
            <person name="Feng Y."/>
            <person name="Sanchez-Andrea I."/>
            <person name="Stams A.J.M."/>
            <person name="De Vos W.M."/>
        </authorList>
    </citation>
    <scope>NUCLEOTIDE SEQUENCE [LARGE SCALE GENOMIC DNA]</scope>
    <source>
        <strain evidence="7 8">YI</strain>
    </source>
</reference>
<accession>A0A4P9CDR6</accession>
<evidence type="ECO:0000259" key="6">
    <source>
        <dbReference type="Pfam" id="PF01636"/>
    </source>
</evidence>
<keyword evidence="3" id="KW-0547">Nucleotide-binding</keyword>
<evidence type="ECO:0000256" key="5">
    <source>
        <dbReference type="ARBA" id="ARBA00022840"/>
    </source>
</evidence>
<dbReference type="Gene3D" id="3.90.1200.10">
    <property type="match status" value="1"/>
</dbReference>
<dbReference type="Proteomes" id="UP000218387">
    <property type="component" value="Chromosome"/>
</dbReference>
<evidence type="ECO:0000313" key="8">
    <source>
        <dbReference type="Proteomes" id="UP000218387"/>
    </source>
</evidence>
<keyword evidence="5" id="KW-0067">ATP-binding</keyword>
<dbReference type="PANTHER" id="PTHR34273">
    <property type="entry name" value="METHYLTHIORIBOSE KINASE"/>
    <property type="match status" value="1"/>
</dbReference>
<dbReference type="Pfam" id="PF01636">
    <property type="entry name" value="APH"/>
    <property type="match status" value="1"/>
</dbReference>
<dbReference type="GO" id="GO:0016301">
    <property type="term" value="F:kinase activity"/>
    <property type="evidence" value="ECO:0007669"/>
    <property type="project" value="UniProtKB-KW"/>
</dbReference>
<organism evidence="7 8">
    <name type="scientific">Eubacterium maltosivorans</name>
    <dbReference type="NCBI Taxonomy" id="2041044"/>
    <lineage>
        <taxon>Bacteria</taxon>
        <taxon>Bacillati</taxon>
        <taxon>Bacillota</taxon>
        <taxon>Clostridia</taxon>
        <taxon>Eubacteriales</taxon>
        <taxon>Eubacteriaceae</taxon>
        <taxon>Eubacterium</taxon>
    </lineage>
</organism>
<name>A0A4P9CDR6_EUBML</name>
<keyword evidence="8" id="KW-1185">Reference proteome</keyword>
<dbReference type="KEGG" id="emt:CPZ25_017400"/>
<dbReference type="InterPro" id="IPR002575">
    <property type="entry name" value="Aminoglycoside_PTrfase"/>
</dbReference>
<dbReference type="EMBL" id="CP029487">
    <property type="protein sequence ID" value="QCT73031.1"/>
    <property type="molecule type" value="Genomic_DNA"/>
</dbReference>
<evidence type="ECO:0000256" key="4">
    <source>
        <dbReference type="ARBA" id="ARBA00022777"/>
    </source>
</evidence>
<evidence type="ECO:0000256" key="1">
    <source>
        <dbReference type="ARBA" id="ARBA00010165"/>
    </source>
</evidence>
<evidence type="ECO:0000256" key="3">
    <source>
        <dbReference type="ARBA" id="ARBA00022741"/>
    </source>
</evidence>
<keyword evidence="2" id="KW-0808">Transferase</keyword>
<feature type="domain" description="Aminoglycoside phosphotransferase" evidence="6">
    <location>
        <begin position="209"/>
        <end position="268"/>
    </location>
</feature>
<dbReference type="Gene3D" id="3.30.200.20">
    <property type="entry name" value="Phosphorylase Kinase, domain 1"/>
    <property type="match status" value="1"/>
</dbReference>
<dbReference type="InterPro" id="IPR011009">
    <property type="entry name" value="Kinase-like_dom_sf"/>
</dbReference>
<gene>
    <name evidence="7" type="ORF">CPZ25_017400</name>
</gene>
<dbReference type="PANTHER" id="PTHR34273:SF2">
    <property type="entry name" value="METHYLTHIORIBOSE KINASE"/>
    <property type="match status" value="1"/>
</dbReference>
<comment type="similarity">
    <text evidence="1">Belongs to the methylthioribose kinase family.</text>
</comment>
<dbReference type="AlphaFoldDB" id="A0A4P9CDR6"/>
<protein>
    <recommendedName>
        <fullName evidence="6">Aminoglycoside phosphotransferase domain-containing protein</fullName>
    </recommendedName>
</protein>
<dbReference type="SUPFAM" id="SSF56112">
    <property type="entry name" value="Protein kinase-like (PK-like)"/>
    <property type="match status" value="1"/>
</dbReference>
<evidence type="ECO:0000256" key="2">
    <source>
        <dbReference type="ARBA" id="ARBA00022679"/>
    </source>
</evidence>
<dbReference type="GO" id="GO:0005524">
    <property type="term" value="F:ATP binding"/>
    <property type="evidence" value="ECO:0007669"/>
    <property type="project" value="UniProtKB-KW"/>
</dbReference>